<evidence type="ECO:0008006" key="3">
    <source>
        <dbReference type="Google" id="ProtNLM"/>
    </source>
</evidence>
<comment type="caution">
    <text evidence="1">The sequence shown here is derived from an EMBL/GenBank/DDBJ whole genome shotgun (WGS) entry which is preliminary data.</text>
</comment>
<gene>
    <name evidence="1" type="ORF">EGN73_09660</name>
</gene>
<accession>A0A951IYC1</accession>
<dbReference type="PROSITE" id="PS51257">
    <property type="entry name" value="PROKAR_LIPOPROTEIN"/>
    <property type="match status" value="1"/>
</dbReference>
<name>A0A951IYC1_9BACT</name>
<dbReference type="AlphaFoldDB" id="A0A951IYC1"/>
<sequence length="170" mass="19096">MKKLIYTLAFLVLISCNEDQSDPLYTDNEVEYTLFKASDFDYTGVLKVREMMGGELELEIQLEGQRGEEPYFFPAHLHFGTYDAVDAPMAHMLDPVDIRTLRSTTILGRLSNQESLDFDGFKNLDGHIKVHLADSGPEYQVILVAGNIGANDNNPGSFDSENMTLCSPYF</sequence>
<reference evidence="1 2" key="1">
    <citation type="journal article" date="2020" name="Syst. Appl. Microbiol.">
        <title>Arthrospiribacter ruber gen. nov., sp. nov., a novel bacterium isolated from Arthrospira cultures.</title>
        <authorList>
            <person name="Waleron M."/>
            <person name="Misztak A."/>
            <person name="Waleron M.M."/>
            <person name="Furmaniak M."/>
            <person name="Mrozik A."/>
            <person name="Waleron K."/>
        </authorList>
    </citation>
    <scope>NUCLEOTIDE SEQUENCE [LARGE SCALE GENOMIC DNA]</scope>
    <source>
        <strain evidence="1 2">DPMB0001</strain>
    </source>
</reference>
<protein>
    <recommendedName>
        <fullName evidence="3">CHRD domain-containing protein</fullName>
    </recommendedName>
</protein>
<evidence type="ECO:0000313" key="1">
    <source>
        <dbReference type="EMBL" id="MBW3468076.1"/>
    </source>
</evidence>
<organism evidence="1 2">
    <name type="scientific">Arthrospiribacter ruber</name>
    <dbReference type="NCBI Taxonomy" id="2487934"/>
    <lineage>
        <taxon>Bacteria</taxon>
        <taxon>Pseudomonadati</taxon>
        <taxon>Bacteroidota</taxon>
        <taxon>Cytophagia</taxon>
        <taxon>Cytophagales</taxon>
        <taxon>Cyclobacteriaceae</taxon>
        <taxon>Arthrospiribacter</taxon>
    </lineage>
</organism>
<dbReference type="EMBL" id="RPHB01000004">
    <property type="protein sequence ID" value="MBW3468076.1"/>
    <property type="molecule type" value="Genomic_DNA"/>
</dbReference>
<evidence type="ECO:0000313" key="2">
    <source>
        <dbReference type="Proteomes" id="UP000727490"/>
    </source>
</evidence>
<dbReference type="RefSeq" id="WP_219288815.1">
    <property type="nucleotide sequence ID" value="NZ_RPHB01000004.1"/>
</dbReference>
<dbReference type="Proteomes" id="UP000727490">
    <property type="component" value="Unassembled WGS sequence"/>
</dbReference>
<keyword evidence="2" id="KW-1185">Reference proteome</keyword>
<proteinExistence type="predicted"/>